<dbReference type="InterPro" id="IPR055247">
    <property type="entry name" value="InsJ-like_HTH"/>
</dbReference>
<dbReference type="KEGG" id="cmiu:B1H56_13130"/>
<dbReference type="SUPFAM" id="SSF46689">
    <property type="entry name" value="Homeodomain-like"/>
    <property type="match status" value="1"/>
</dbReference>
<dbReference type="Gene3D" id="1.10.10.10">
    <property type="entry name" value="Winged helix-like DNA-binding domain superfamily/Winged helix DNA-binding domain"/>
    <property type="match status" value="2"/>
</dbReference>
<accession>A0A136Q8J3</accession>
<dbReference type="STRING" id="626937.HMPREF3293_00128"/>
<dbReference type="RefSeq" id="WP_066523633.1">
    <property type="nucleotide sequence ID" value="NZ_CABMOF010000025.1"/>
</dbReference>
<dbReference type="AlphaFoldDB" id="A0A136Q8J3"/>
<dbReference type="GO" id="GO:0043565">
    <property type="term" value="F:sequence-specific DNA binding"/>
    <property type="evidence" value="ECO:0007669"/>
    <property type="project" value="InterPro"/>
</dbReference>
<protein>
    <submittedName>
        <fullName evidence="4">ISPsy9, transposase OrfA family protein</fullName>
    </submittedName>
</protein>
<feature type="domain" description="Insertion element IS150 protein InsJ-like helix-turn-helix" evidence="3">
    <location>
        <begin position="10"/>
        <end position="57"/>
    </location>
</feature>
<dbReference type="PANTHER" id="PTHR33795:SF1">
    <property type="entry name" value="INSERTION ELEMENT IS150 PROTEIN INSJ"/>
    <property type="match status" value="1"/>
</dbReference>
<dbReference type="InterPro" id="IPR010921">
    <property type="entry name" value="Trp_repressor/repl_initiator"/>
</dbReference>
<organism evidence="4 5">
    <name type="scientific">Christensenella minuta</name>
    <dbReference type="NCBI Taxonomy" id="626937"/>
    <lineage>
        <taxon>Bacteria</taxon>
        <taxon>Bacillati</taxon>
        <taxon>Bacillota</taxon>
        <taxon>Clostridia</taxon>
        <taxon>Christensenellales</taxon>
        <taxon>Christensenellaceae</taxon>
        <taxon>Christensenella</taxon>
    </lineage>
</organism>
<dbReference type="OrthoDB" id="2943149at2"/>
<keyword evidence="2" id="KW-0175">Coiled coil</keyword>
<evidence type="ECO:0000313" key="4">
    <source>
        <dbReference type="EMBL" id="KXK67005.1"/>
    </source>
</evidence>
<comment type="similarity">
    <text evidence="1">Belongs to the IS150/IS1296 orfA family.</text>
</comment>
<dbReference type="InterPro" id="IPR052057">
    <property type="entry name" value="IS150/IS1296_orfA-like"/>
</dbReference>
<comment type="caution">
    <text evidence="4">The sequence shown here is derived from an EMBL/GenBank/DDBJ whole genome shotgun (WGS) entry which is preliminary data.</text>
</comment>
<dbReference type="Proteomes" id="UP000070366">
    <property type="component" value="Unassembled WGS sequence"/>
</dbReference>
<evidence type="ECO:0000256" key="2">
    <source>
        <dbReference type="SAM" id="Coils"/>
    </source>
</evidence>
<dbReference type="PANTHER" id="PTHR33795">
    <property type="entry name" value="INSERTION ELEMENT IS150 PROTEIN INSJ"/>
    <property type="match status" value="1"/>
</dbReference>
<name>A0A136Q8J3_9FIRM</name>
<evidence type="ECO:0000259" key="3">
    <source>
        <dbReference type="Pfam" id="PF13518"/>
    </source>
</evidence>
<dbReference type="InterPro" id="IPR036388">
    <property type="entry name" value="WH-like_DNA-bd_sf"/>
</dbReference>
<keyword evidence="5" id="KW-1185">Reference proteome</keyword>
<dbReference type="InterPro" id="IPR009057">
    <property type="entry name" value="Homeodomain-like_sf"/>
</dbReference>
<gene>
    <name evidence="4" type="ORF">HMPREF3293_00128</name>
</gene>
<dbReference type="SUPFAM" id="SSF48295">
    <property type="entry name" value="TrpR-like"/>
    <property type="match status" value="1"/>
</dbReference>
<proteinExistence type="inferred from homology"/>
<dbReference type="Pfam" id="PF13518">
    <property type="entry name" value="HTH_28"/>
    <property type="match status" value="2"/>
</dbReference>
<evidence type="ECO:0000256" key="1">
    <source>
        <dbReference type="ARBA" id="ARBA00038232"/>
    </source>
</evidence>
<evidence type="ECO:0000313" key="5">
    <source>
        <dbReference type="Proteomes" id="UP000070366"/>
    </source>
</evidence>
<sequence>MGKKKYSLEEKVSIVEKVLSGEWGIKEAGRNTGIHKGDIQKWIAAYEQHGVAGLDRRGSSYTGEFKQTVIEDMRINRLSLRETAAKYNIAIHSTISRWERIYLEEGAQGLYAERRGRRIKGRPPKLTKQAEEDLIAENQRLRAEVDYLKKLNALVQEKERQERKPR</sequence>
<dbReference type="EMBL" id="LSZW01000008">
    <property type="protein sequence ID" value="KXK67005.1"/>
    <property type="molecule type" value="Genomic_DNA"/>
</dbReference>
<reference evidence="5" key="1">
    <citation type="submission" date="2016-02" db="EMBL/GenBank/DDBJ databases">
        <authorList>
            <person name="Mitreva M."/>
            <person name="Pepin K.H."/>
            <person name="Mihindukulasuriya K.A."/>
            <person name="Fulton R."/>
            <person name="Fronick C."/>
            <person name="O'Laughlin M."/>
            <person name="Miner T."/>
            <person name="Herter B."/>
            <person name="Rosa B.A."/>
            <person name="Cordes M."/>
            <person name="Tomlinson C."/>
            <person name="Wollam A."/>
            <person name="Palsikar V.B."/>
            <person name="Mardis E.R."/>
            <person name="Wilson R.K."/>
        </authorList>
    </citation>
    <scope>NUCLEOTIDE SEQUENCE [LARGE SCALE GENOMIC DNA]</scope>
    <source>
        <strain evidence="5">DSM 22607</strain>
    </source>
</reference>
<feature type="domain" description="Insertion element IS150 protein InsJ-like helix-turn-helix" evidence="3">
    <location>
        <begin position="65"/>
        <end position="118"/>
    </location>
</feature>
<feature type="coiled-coil region" evidence="2">
    <location>
        <begin position="131"/>
        <end position="164"/>
    </location>
</feature>